<feature type="coiled-coil region" evidence="1">
    <location>
        <begin position="133"/>
        <end position="178"/>
    </location>
</feature>
<keyword evidence="5" id="KW-1185">Reference proteome</keyword>
<dbReference type="PANTHER" id="PTHR46667">
    <property type="entry name" value="OS05G0182700 PROTEIN"/>
    <property type="match status" value="1"/>
</dbReference>
<dbReference type="InterPro" id="IPR012458">
    <property type="entry name" value="DUF1664"/>
</dbReference>
<protein>
    <recommendedName>
        <fullName evidence="3">DUF1664 domain-containing protein</fullName>
    </recommendedName>
</protein>
<dbReference type="HOGENOM" id="CLU_056257_0_1_1"/>
<dbReference type="EMBL" id="KI394330">
    <property type="protein sequence ID" value="ERN03802.1"/>
    <property type="molecule type" value="Genomic_DNA"/>
</dbReference>
<keyword evidence="1" id="KW-0175">Coiled coil</keyword>
<name>W1P1U1_AMBTC</name>
<organism evidence="4 5">
    <name type="scientific">Amborella trichopoda</name>
    <dbReference type="NCBI Taxonomy" id="13333"/>
    <lineage>
        <taxon>Eukaryota</taxon>
        <taxon>Viridiplantae</taxon>
        <taxon>Streptophyta</taxon>
        <taxon>Embryophyta</taxon>
        <taxon>Tracheophyta</taxon>
        <taxon>Spermatophyta</taxon>
        <taxon>Magnoliopsida</taxon>
        <taxon>Amborellales</taxon>
        <taxon>Amborellaceae</taxon>
        <taxon>Amborella</taxon>
    </lineage>
</organism>
<evidence type="ECO:0000313" key="4">
    <source>
        <dbReference type="EMBL" id="ERN03802.1"/>
    </source>
</evidence>
<dbReference type="OMA" id="CTSARLF"/>
<sequence>MAMQAGMGLSRIIILVGAGFTGTVLLRNGKLSDVLADLQALVKGLEKSGEKNADADHSDALASQVRRLALEVRHLATARPITVLNGNSSQGTIATLVMPAAALGALGYCYMWWKGISFSDMMYVTKRNMSNAVANMTKHLEQVSSALAAAKKQLAQRIEGLNNKLDSQKKMTESIQNEVAGISNDLKLIGFDLDALQRMVSGWEDLFLGGQTDIL</sequence>
<proteinExistence type="predicted"/>
<gene>
    <name evidence="4" type="ORF">AMTR_s00078p00111420</name>
</gene>
<keyword evidence="2" id="KW-0472">Membrane</keyword>
<evidence type="ECO:0000313" key="5">
    <source>
        <dbReference type="Proteomes" id="UP000017836"/>
    </source>
</evidence>
<feature type="transmembrane region" description="Helical" evidence="2">
    <location>
        <begin position="93"/>
        <end position="113"/>
    </location>
</feature>
<dbReference type="Gramene" id="ERN03802">
    <property type="protein sequence ID" value="ERN03802"/>
    <property type="gene ID" value="AMTR_s00078p00111420"/>
</dbReference>
<feature type="domain" description="DUF1664" evidence="3">
    <location>
        <begin position="92"/>
        <end position="204"/>
    </location>
</feature>
<evidence type="ECO:0000259" key="3">
    <source>
        <dbReference type="Pfam" id="PF07889"/>
    </source>
</evidence>
<dbReference type="Pfam" id="PF07889">
    <property type="entry name" value="DUF1664"/>
    <property type="match status" value="1"/>
</dbReference>
<dbReference type="eggNOG" id="ENOG502QRN8">
    <property type="taxonomic scope" value="Eukaryota"/>
</dbReference>
<evidence type="ECO:0000256" key="1">
    <source>
        <dbReference type="SAM" id="Coils"/>
    </source>
</evidence>
<accession>W1P1U1</accession>
<reference evidence="5" key="1">
    <citation type="journal article" date="2013" name="Science">
        <title>The Amborella genome and the evolution of flowering plants.</title>
        <authorList>
            <consortium name="Amborella Genome Project"/>
        </authorList>
    </citation>
    <scope>NUCLEOTIDE SEQUENCE [LARGE SCALE GENOMIC DNA]</scope>
</reference>
<keyword evidence="2" id="KW-0812">Transmembrane</keyword>
<dbReference type="AlphaFoldDB" id="W1P1U1"/>
<keyword evidence="2" id="KW-1133">Transmembrane helix</keyword>
<dbReference type="Proteomes" id="UP000017836">
    <property type="component" value="Unassembled WGS sequence"/>
</dbReference>
<evidence type="ECO:0000256" key="2">
    <source>
        <dbReference type="SAM" id="Phobius"/>
    </source>
</evidence>
<feature type="transmembrane region" description="Helical" evidence="2">
    <location>
        <begin position="12"/>
        <end position="29"/>
    </location>
</feature>
<dbReference type="PANTHER" id="PTHR46667:SF6">
    <property type="entry name" value="OS01G0185100 PROTEIN"/>
    <property type="match status" value="1"/>
</dbReference>